<dbReference type="Proteomes" id="UP000216885">
    <property type="component" value="Unassembled WGS sequence"/>
</dbReference>
<dbReference type="InterPro" id="IPR050483">
    <property type="entry name" value="CoA-transferase_III_domain"/>
</dbReference>
<evidence type="ECO:0000256" key="1">
    <source>
        <dbReference type="ARBA" id="ARBA00022679"/>
    </source>
</evidence>
<dbReference type="OrthoDB" id="5294844at2"/>
<dbReference type="Pfam" id="PF02515">
    <property type="entry name" value="CoA_transf_3"/>
    <property type="match status" value="1"/>
</dbReference>
<proteinExistence type="predicted"/>
<dbReference type="GO" id="GO:0008410">
    <property type="term" value="F:CoA-transferase activity"/>
    <property type="evidence" value="ECO:0007669"/>
    <property type="project" value="TreeGrafter"/>
</dbReference>
<organism evidence="2 3">
    <name type="scientific">Bordetella genomosp. 4</name>
    <dbReference type="NCBI Taxonomy" id="463044"/>
    <lineage>
        <taxon>Bacteria</taxon>
        <taxon>Pseudomonadati</taxon>
        <taxon>Pseudomonadota</taxon>
        <taxon>Betaproteobacteria</taxon>
        <taxon>Burkholderiales</taxon>
        <taxon>Alcaligenaceae</taxon>
        <taxon>Bordetella</taxon>
    </lineage>
</organism>
<sequence>MNTINTESKTGHLLSGLRILDLGTMVAGPVACTLFGDFGAEVIKVEVPERGDTVRDIGPYVDDVCLYWSVENRNKKSVTLDLRTQQGRELLLKLVAHADAVVENFRPGTLEKWGLSYEVMKAHNANLILLRISGFGQTGPYHARAGYDRIALAFGGVMGITGFPDRPPVKIGTSIADYQTAILGAFALLMAIYHRDMHNGGGQEIDLAMYESIARFTDVLIPAYDRLGTARQRRGNTHFASAPGEHFLTSDGRYIILTISANAGFERLCAVMGRQDWATDPRFVSHESRWENVDELNRGVAEWILSKPTDEICRILDEGKLAYSFIYSVADMVNDPHYQARGTITTVHDPKIGPIRMTGVVPKFSNAPEKTITPAPELGDSNEEVYAGLLGLSRDELDQLRADKVI</sequence>
<dbReference type="EMBL" id="NEVQ01000012">
    <property type="protein sequence ID" value="OZI57421.1"/>
    <property type="molecule type" value="Genomic_DNA"/>
</dbReference>
<dbReference type="PANTHER" id="PTHR48207">
    <property type="entry name" value="SUCCINATE--HYDROXYMETHYLGLUTARATE COA-TRANSFERASE"/>
    <property type="match status" value="1"/>
</dbReference>
<reference evidence="2 3" key="1">
    <citation type="submission" date="2017-05" db="EMBL/GenBank/DDBJ databases">
        <title>Complete and WGS of Bordetella genogroups.</title>
        <authorList>
            <person name="Spilker T."/>
            <person name="LiPuma J."/>
        </authorList>
    </citation>
    <scope>NUCLEOTIDE SEQUENCE [LARGE SCALE GENOMIC DNA]</scope>
    <source>
        <strain evidence="2 3">AU9919</strain>
    </source>
</reference>
<dbReference type="InterPro" id="IPR023606">
    <property type="entry name" value="CoA-Trfase_III_dom_1_sf"/>
</dbReference>
<name>A0A261U757_9BORD</name>
<dbReference type="SUPFAM" id="SSF89796">
    <property type="entry name" value="CoA-transferase family III (CaiB/BaiF)"/>
    <property type="match status" value="1"/>
</dbReference>
<evidence type="ECO:0000313" key="3">
    <source>
        <dbReference type="Proteomes" id="UP000216885"/>
    </source>
</evidence>
<dbReference type="PANTHER" id="PTHR48207:SF3">
    <property type="entry name" value="SUCCINATE--HYDROXYMETHYLGLUTARATE COA-TRANSFERASE"/>
    <property type="match status" value="1"/>
</dbReference>
<protein>
    <submittedName>
        <fullName evidence="2">Formyl-CoA transferase</fullName>
    </submittedName>
</protein>
<comment type="caution">
    <text evidence="2">The sequence shown here is derived from an EMBL/GenBank/DDBJ whole genome shotgun (WGS) entry which is preliminary data.</text>
</comment>
<dbReference type="Gene3D" id="3.30.1540.10">
    <property type="entry name" value="formyl-coa transferase, domain 3"/>
    <property type="match status" value="1"/>
</dbReference>
<keyword evidence="3" id="KW-1185">Reference proteome</keyword>
<evidence type="ECO:0000313" key="2">
    <source>
        <dbReference type="EMBL" id="OZI57421.1"/>
    </source>
</evidence>
<dbReference type="AlphaFoldDB" id="A0A261U757"/>
<gene>
    <name evidence="2" type="ORF">CAL20_08465</name>
</gene>
<dbReference type="RefSeq" id="WP_094820378.1">
    <property type="nucleotide sequence ID" value="NZ_NEVO01000005.1"/>
</dbReference>
<dbReference type="InterPro" id="IPR044855">
    <property type="entry name" value="CoA-Trfase_III_dom3_sf"/>
</dbReference>
<dbReference type="Gene3D" id="3.40.50.10540">
    <property type="entry name" value="Crotonobetainyl-coa:carnitine coa-transferase, domain 1"/>
    <property type="match status" value="1"/>
</dbReference>
<accession>A0A261U757</accession>
<dbReference type="InterPro" id="IPR003673">
    <property type="entry name" value="CoA-Trfase_fam_III"/>
</dbReference>
<keyword evidence="1 2" id="KW-0808">Transferase</keyword>